<feature type="region of interest" description="Disordered" evidence="2">
    <location>
        <begin position="277"/>
        <end position="318"/>
    </location>
</feature>
<feature type="region of interest" description="Disordered" evidence="2">
    <location>
        <begin position="615"/>
        <end position="645"/>
    </location>
</feature>
<feature type="region of interest" description="Disordered" evidence="2">
    <location>
        <begin position="510"/>
        <end position="575"/>
    </location>
</feature>
<keyword evidence="4" id="KW-1185">Reference proteome</keyword>
<dbReference type="Proteomes" id="UP001321749">
    <property type="component" value="Unassembled WGS sequence"/>
</dbReference>
<evidence type="ECO:0000256" key="2">
    <source>
        <dbReference type="SAM" id="MobiDB-lite"/>
    </source>
</evidence>
<feature type="compositionally biased region" description="Polar residues" evidence="2">
    <location>
        <begin position="512"/>
        <end position="536"/>
    </location>
</feature>
<dbReference type="InterPro" id="IPR001680">
    <property type="entry name" value="WD40_rpt"/>
</dbReference>
<feature type="compositionally biased region" description="Low complexity" evidence="2">
    <location>
        <begin position="615"/>
        <end position="628"/>
    </location>
</feature>
<evidence type="ECO:0000313" key="4">
    <source>
        <dbReference type="Proteomes" id="UP001321749"/>
    </source>
</evidence>
<dbReference type="InterPro" id="IPR015943">
    <property type="entry name" value="WD40/YVTN_repeat-like_dom_sf"/>
</dbReference>
<feature type="region of interest" description="Disordered" evidence="2">
    <location>
        <begin position="234"/>
        <end position="259"/>
    </location>
</feature>
<evidence type="ECO:0000313" key="3">
    <source>
        <dbReference type="EMBL" id="KAK4463491.1"/>
    </source>
</evidence>
<keyword evidence="1" id="KW-0175">Coiled coil</keyword>
<dbReference type="EMBL" id="MU864958">
    <property type="protein sequence ID" value="KAK4463491.1"/>
    <property type="molecule type" value="Genomic_DNA"/>
</dbReference>
<feature type="region of interest" description="Disordered" evidence="2">
    <location>
        <begin position="461"/>
        <end position="496"/>
    </location>
</feature>
<feature type="compositionally biased region" description="Basic and acidic residues" evidence="2">
    <location>
        <begin position="277"/>
        <end position="286"/>
    </location>
</feature>
<dbReference type="Gene3D" id="2.130.10.10">
    <property type="entry name" value="YVTN repeat-like/Quinoprotein amine dehydrogenase"/>
    <property type="match status" value="1"/>
</dbReference>
<comment type="caution">
    <text evidence="3">The sequence shown here is derived from an EMBL/GenBank/DDBJ whole genome shotgun (WGS) entry which is preliminary data.</text>
</comment>
<feature type="compositionally biased region" description="Basic and acidic residues" evidence="2">
    <location>
        <begin position="461"/>
        <end position="473"/>
    </location>
</feature>
<evidence type="ECO:0000256" key="1">
    <source>
        <dbReference type="SAM" id="Coils"/>
    </source>
</evidence>
<proteinExistence type="predicted"/>
<organism evidence="3 4">
    <name type="scientific">Cladorrhinum samala</name>
    <dbReference type="NCBI Taxonomy" id="585594"/>
    <lineage>
        <taxon>Eukaryota</taxon>
        <taxon>Fungi</taxon>
        <taxon>Dikarya</taxon>
        <taxon>Ascomycota</taxon>
        <taxon>Pezizomycotina</taxon>
        <taxon>Sordariomycetes</taxon>
        <taxon>Sordariomycetidae</taxon>
        <taxon>Sordariales</taxon>
        <taxon>Podosporaceae</taxon>
        <taxon>Cladorrhinum</taxon>
    </lineage>
</organism>
<accession>A0AAV9HWM9</accession>
<dbReference type="InterPro" id="IPR036322">
    <property type="entry name" value="WD40_repeat_dom_sf"/>
</dbReference>
<protein>
    <submittedName>
        <fullName evidence="3">Uncharacterized protein</fullName>
    </submittedName>
</protein>
<dbReference type="SUPFAM" id="SSF50978">
    <property type="entry name" value="WD40 repeat-like"/>
    <property type="match status" value="1"/>
</dbReference>
<sequence length="1123" mass="122628">MEHRSGHSASRPIEYLLSGISSTSSIITRFIRSVRAAHADLSAVTRELSDLRLVLELLREESSIPLILQAQMLLLLESCGNVLIQIDSVLDQCKDAGQWTKTGQKDMARCRVKLGTFREALSLALDILTLSSSALENDSEEKEAGGLKEQIEEEIERLRKHGEEPGMEESEVGQVLVLFVDAVDGCLRQWEKRFAARKEKKLEEEEEEMKESLAENGHECLDDPTVRGFVLTDEGSNDHHATVGTEDKKPFPGEEKKVTPVADKVKEVVPAVDAKHAREIHEEKEAVVQSNPATSIPAAEPEEDTTRSPTSTPAADVRYSAVSDTVPWISSRPNDNAYSYHIGEEDHLSIIRPEDHEPLPMLPQQPPREDNPKEVVVEHFPESPILPAQGFFRKGLPLHTQPPSIDTGRPESPILGAIPHHGTPPPLTPDWGGNASNDESSPTTQSEPLSPLNFLEIESPEPAHDHRWSDPRPSRASTSSGDSYPHKKHAISRGTSIIDDDMLPVVIDPTSRRSTMSFPRSAESITESHNHTTATISTPRAGSPAPSTAATTLATSQAPDSRRSPTPSSKSHWRHNRIYSPSLITSSFMSPSLRSPSVLSRPSVVSPLIGSPSIWSSGSASTTTSTTSPKQYNIPVPAKNSPNHRRATISPLRHLTEPKGKGGDILHIDVSPASLYLATRHSKNVKIWSIRQNQVQSTIKITSYVQPQVRSREYFIRSHAILSENASLIAVASHFGITLDIYNFSKGGTSSKKVQVIEEAHRWAASQRDAYHTDFAPLVVYRPKGDRIDRFFLARNPAAKKPFWEDSLHSIELLKSELPFVPKFPELAFSADSPFLVAAAGPRPGDPPRTHATILVAWHMKPTSEGRLHALSPSATVTSLEDETRHRPYRYNVPEYPALQTALPASLVARGNLAVSIWIPANHSDIPLAGGKFRRSPLPAPERFVVVWDLPANSTRIFAIPNVQACVSPDCKLVAYCDANAGRFVIVDVETTEEVWRYPPDNAASASSSSSSSSKNAGSFASYGQLEANLHKVTVFEFSPDGSMLVIGDSTGAVGVYDVKVGGPRYELGDGTELALAEVPGYLEGSVHDAGGGRNRAAARMSDSSLVVPLGLQENYGVDAELP</sequence>
<reference evidence="3" key="2">
    <citation type="submission" date="2023-06" db="EMBL/GenBank/DDBJ databases">
        <authorList>
            <consortium name="Lawrence Berkeley National Laboratory"/>
            <person name="Mondo S.J."/>
            <person name="Hensen N."/>
            <person name="Bonometti L."/>
            <person name="Westerberg I."/>
            <person name="Brannstrom I.O."/>
            <person name="Guillou S."/>
            <person name="Cros-Aarteil S."/>
            <person name="Calhoun S."/>
            <person name="Haridas S."/>
            <person name="Kuo A."/>
            <person name="Pangilinan J."/>
            <person name="Riley R."/>
            <person name="Labutti K."/>
            <person name="Andreopoulos B."/>
            <person name="Lipzen A."/>
            <person name="Chen C."/>
            <person name="Yanf M."/>
            <person name="Daum C."/>
            <person name="Ng V."/>
            <person name="Clum A."/>
            <person name="Steindorff A."/>
            <person name="Ohm R."/>
            <person name="Martin F."/>
            <person name="Silar P."/>
            <person name="Natvig D."/>
            <person name="Lalanne C."/>
            <person name="Gautier V."/>
            <person name="Ament-Velasquez S.L."/>
            <person name="Kruys A."/>
            <person name="Hutchinson M.I."/>
            <person name="Powell A.J."/>
            <person name="Barry K."/>
            <person name="Miller A.N."/>
            <person name="Grigoriev I.V."/>
            <person name="Debuchy R."/>
            <person name="Gladieux P."/>
            <person name="Thoren M.H."/>
            <person name="Johannesson H."/>
        </authorList>
    </citation>
    <scope>NUCLEOTIDE SEQUENCE</scope>
    <source>
        <strain evidence="3">PSN324</strain>
    </source>
</reference>
<feature type="compositionally biased region" description="Low complexity" evidence="2">
    <location>
        <begin position="537"/>
        <end position="559"/>
    </location>
</feature>
<feature type="coiled-coil region" evidence="1">
    <location>
        <begin position="137"/>
        <end position="216"/>
    </location>
</feature>
<gene>
    <name evidence="3" type="ORF">QBC42DRAFT_323905</name>
</gene>
<feature type="region of interest" description="Disordered" evidence="2">
    <location>
        <begin position="394"/>
        <end position="449"/>
    </location>
</feature>
<feature type="compositionally biased region" description="Polar residues" evidence="2">
    <location>
        <begin position="434"/>
        <end position="448"/>
    </location>
</feature>
<dbReference type="SMART" id="SM00320">
    <property type="entry name" value="WD40"/>
    <property type="match status" value="2"/>
</dbReference>
<reference evidence="3" key="1">
    <citation type="journal article" date="2023" name="Mol. Phylogenet. Evol.">
        <title>Genome-scale phylogeny and comparative genomics of the fungal order Sordariales.</title>
        <authorList>
            <person name="Hensen N."/>
            <person name="Bonometti L."/>
            <person name="Westerberg I."/>
            <person name="Brannstrom I.O."/>
            <person name="Guillou S."/>
            <person name="Cros-Aarteil S."/>
            <person name="Calhoun S."/>
            <person name="Haridas S."/>
            <person name="Kuo A."/>
            <person name="Mondo S."/>
            <person name="Pangilinan J."/>
            <person name="Riley R."/>
            <person name="LaButti K."/>
            <person name="Andreopoulos B."/>
            <person name="Lipzen A."/>
            <person name="Chen C."/>
            <person name="Yan M."/>
            <person name="Daum C."/>
            <person name="Ng V."/>
            <person name="Clum A."/>
            <person name="Steindorff A."/>
            <person name="Ohm R.A."/>
            <person name="Martin F."/>
            <person name="Silar P."/>
            <person name="Natvig D.O."/>
            <person name="Lalanne C."/>
            <person name="Gautier V."/>
            <person name="Ament-Velasquez S.L."/>
            <person name="Kruys A."/>
            <person name="Hutchinson M.I."/>
            <person name="Powell A.J."/>
            <person name="Barry K."/>
            <person name="Miller A.N."/>
            <person name="Grigoriev I.V."/>
            <person name="Debuchy R."/>
            <person name="Gladieux P."/>
            <person name="Hiltunen Thoren M."/>
            <person name="Johannesson H."/>
        </authorList>
    </citation>
    <scope>NUCLEOTIDE SEQUENCE</scope>
    <source>
        <strain evidence="3">PSN324</strain>
    </source>
</reference>
<dbReference type="AlphaFoldDB" id="A0AAV9HWM9"/>
<name>A0AAV9HWM9_9PEZI</name>
<feature type="compositionally biased region" description="Basic and acidic residues" evidence="2">
    <location>
        <begin position="236"/>
        <end position="259"/>
    </location>
</feature>